<dbReference type="InterPro" id="IPR029063">
    <property type="entry name" value="SAM-dependent_MTases_sf"/>
</dbReference>
<dbReference type="Gene3D" id="3.40.50.150">
    <property type="entry name" value="Vaccinia Virus protein VP39"/>
    <property type="match status" value="1"/>
</dbReference>
<feature type="region of interest" description="Disordered" evidence="1">
    <location>
        <begin position="19"/>
        <end position="40"/>
    </location>
</feature>
<accession>A0A6G1I5Y0</accession>
<dbReference type="OrthoDB" id="978at2759"/>
<dbReference type="PANTHER" id="PTHR12303">
    <property type="entry name" value="CARNOSINE N-METHYLTRANSFERASE"/>
    <property type="match status" value="1"/>
</dbReference>
<dbReference type="InterPro" id="IPR012901">
    <property type="entry name" value="CARME"/>
</dbReference>
<evidence type="ECO:0000256" key="1">
    <source>
        <dbReference type="SAM" id="MobiDB-lite"/>
    </source>
</evidence>
<keyword evidence="2" id="KW-0732">Signal</keyword>
<reference evidence="3" key="1">
    <citation type="journal article" date="2020" name="Stud. Mycol.">
        <title>101 Dothideomycetes genomes: a test case for predicting lifestyles and emergence of pathogens.</title>
        <authorList>
            <person name="Haridas S."/>
            <person name="Albert R."/>
            <person name="Binder M."/>
            <person name="Bloem J."/>
            <person name="Labutti K."/>
            <person name="Salamov A."/>
            <person name="Andreopoulos B."/>
            <person name="Baker S."/>
            <person name="Barry K."/>
            <person name="Bills G."/>
            <person name="Bluhm B."/>
            <person name="Cannon C."/>
            <person name="Castanera R."/>
            <person name="Culley D."/>
            <person name="Daum C."/>
            <person name="Ezra D."/>
            <person name="Gonzalez J."/>
            <person name="Henrissat B."/>
            <person name="Kuo A."/>
            <person name="Liang C."/>
            <person name="Lipzen A."/>
            <person name="Lutzoni F."/>
            <person name="Magnuson J."/>
            <person name="Mondo S."/>
            <person name="Nolan M."/>
            <person name="Ohm R."/>
            <person name="Pangilinan J."/>
            <person name="Park H.-J."/>
            <person name="Ramirez L."/>
            <person name="Alfaro M."/>
            <person name="Sun H."/>
            <person name="Tritt A."/>
            <person name="Yoshinaga Y."/>
            <person name="Zwiers L.-H."/>
            <person name="Turgeon B."/>
            <person name="Goodwin S."/>
            <person name="Spatafora J."/>
            <person name="Crous P."/>
            <person name="Grigoriev I."/>
        </authorList>
    </citation>
    <scope>NUCLEOTIDE SEQUENCE</scope>
    <source>
        <strain evidence="3">CBS 262.69</strain>
    </source>
</reference>
<evidence type="ECO:0000313" key="4">
    <source>
        <dbReference type="Proteomes" id="UP000799640"/>
    </source>
</evidence>
<dbReference type="SMART" id="SM01296">
    <property type="entry name" value="N2227"/>
    <property type="match status" value="1"/>
</dbReference>
<dbReference type="SUPFAM" id="SSF53335">
    <property type="entry name" value="S-adenosyl-L-methionine-dependent methyltransferases"/>
    <property type="match status" value="1"/>
</dbReference>
<proteinExistence type="predicted"/>
<dbReference type="AlphaFoldDB" id="A0A6G1I5Y0"/>
<gene>
    <name evidence="3" type="ORF">EJ06DRAFT_541368</name>
</gene>
<keyword evidence="4" id="KW-1185">Reference proteome</keyword>
<organism evidence="3 4">
    <name type="scientific">Trichodelitschia bisporula</name>
    <dbReference type="NCBI Taxonomy" id="703511"/>
    <lineage>
        <taxon>Eukaryota</taxon>
        <taxon>Fungi</taxon>
        <taxon>Dikarya</taxon>
        <taxon>Ascomycota</taxon>
        <taxon>Pezizomycotina</taxon>
        <taxon>Dothideomycetes</taxon>
        <taxon>Dothideomycetes incertae sedis</taxon>
        <taxon>Phaeotrichales</taxon>
        <taxon>Phaeotrichaceae</taxon>
        <taxon>Trichodelitschia</taxon>
    </lineage>
</organism>
<feature type="chain" id="PRO_5026195704" evidence="2">
    <location>
        <begin position="19"/>
        <end position="481"/>
    </location>
</feature>
<evidence type="ECO:0000313" key="3">
    <source>
        <dbReference type="EMBL" id="KAF2403594.1"/>
    </source>
</evidence>
<name>A0A6G1I5Y0_9PEZI</name>
<feature type="signal peptide" evidence="2">
    <location>
        <begin position="1"/>
        <end position="18"/>
    </location>
</feature>
<dbReference type="PANTHER" id="PTHR12303:SF13">
    <property type="match status" value="1"/>
</dbReference>
<sequence length="481" mass="54222">MRLSALLLLPLSLALASASQEPLVNSQPTDEPTVEPAAEPTPKNAYLASTELFPPGPEVAHLTTGSTLDIEPPLSPRHEKAKAQLLDSLIRTPQNWARSHPRYRLLEVLHGLRRHEYRYVEQLREWGEAYQTLPEAQRELIRASTTYHTNFDLIRNLWPKNGALATNILEHALEYYEMDPAELASYIETAEAQRSWDYQPSITDALNHLVRDWTADGAHEREPTYAPILATIKDLLAKHPADAGTFKVLVPGAGLGRLAHEIAALDPRIEVTANEYSAYMNTCYRYVTTLRTPSSTSWHPYINWWSHQPSLAETTRAVHMPDVSINSSSVLWIEGDFLREFASEEGAYHAIVSLFFIDTAKSSLDYLDAFSRLLVPGGSWLNLGPLLYGSSPKLQLNLNDLLAVSEAMGFAFQPTPEEFGPLTLPHRTARARELGYLYNARSMRRNTYQAQFWVARKESRTYTPFPPPEAEPYNFAPGSHF</sequence>
<dbReference type="EMBL" id="ML996689">
    <property type="protein sequence ID" value="KAF2403594.1"/>
    <property type="molecule type" value="Genomic_DNA"/>
</dbReference>
<dbReference type="Pfam" id="PF07942">
    <property type="entry name" value="CARME"/>
    <property type="match status" value="1"/>
</dbReference>
<dbReference type="Proteomes" id="UP000799640">
    <property type="component" value="Unassembled WGS sequence"/>
</dbReference>
<evidence type="ECO:0000256" key="2">
    <source>
        <dbReference type="SAM" id="SignalP"/>
    </source>
</evidence>
<protein>
    <submittedName>
        <fullName evidence="3">N2227-domain-containing protein</fullName>
    </submittedName>
</protein>
<dbReference type="GO" id="GO:0008757">
    <property type="term" value="F:S-adenosylmethionine-dependent methyltransferase activity"/>
    <property type="evidence" value="ECO:0007669"/>
    <property type="project" value="InterPro"/>
</dbReference>
<feature type="compositionally biased region" description="Low complexity" evidence="1">
    <location>
        <begin position="28"/>
        <end position="40"/>
    </location>
</feature>